<comment type="caution">
    <text evidence="1">The sequence shown here is derived from an EMBL/GenBank/DDBJ whole genome shotgun (WGS) entry which is preliminary data.</text>
</comment>
<dbReference type="AlphaFoldDB" id="A0A7J7ITU5"/>
<protein>
    <submittedName>
        <fullName evidence="1">Uncharacterized protein</fullName>
    </submittedName>
</protein>
<name>A0A7J7ITU5_BUGNE</name>
<sequence length="135" mass="14813">MPEFSETCVNDGDFCVYVFYSGHGCSGDEKMDIPYGSWVPSATFSDDGETMSAVDFISQDDLNQILTPIRRCTSENDQCSGACIEVVYVMDYCRPPRAVTVASNSGLATWSLEQTPSTAIVASEFNKEAFTMLKL</sequence>
<accession>A0A7J7ITU5</accession>
<reference evidence="1" key="1">
    <citation type="submission" date="2020-06" db="EMBL/GenBank/DDBJ databases">
        <title>Draft genome of Bugula neritina, a colonial animal packing powerful symbionts and potential medicines.</title>
        <authorList>
            <person name="Rayko M."/>
        </authorList>
    </citation>
    <scope>NUCLEOTIDE SEQUENCE [LARGE SCALE GENOMIC DNA]</scope>
    <source>
        <strain evidence="1">Kwan_BN1</strain>
    </source>
</reference>
<proteinExistence type="predicted"/>
<gene>
    <name evidence="1" type="ORF">EB796_024864</name>
</gene>
<dbReference type="Proteomes" id="UP000593567">
    <property type="component" value="Unassembled WGS sequence"/>
</dbReference>
<organism evidence="1 2">
    <name type="scientific">Bugula neritina</name>
    <name type="common">Brown bryozoan</name>
    <name type="synonym">Sertularia neritina</name>
    <dbReference type="NCBI Taxonomy" id="10212"/>
    <lineage>
        <taxon>Eukaryota</taxon>
        <taxon>Metazoa</taxon>
        <taxon>Spiralia</taxon>
        <taxon>Lophotrochozoa</taxon>
        <taxon>Bryozoa</taxon>
        <taxon>Gymnolaemata</taxon>
        <taxon>Cheilostomatida</taxon>
        <taxon>Flustrina</taxon>
        <taxon>Buguloidea</taxon>
        <taxon>Bugulidae</taxon>
        <taxon>Bugula</taxon>
    </lineage>
</organism>
<evidence type="ECO:0000313" key="2">
    <source>
        <dbReference type="Proteomes" id="UP000593567"/>
    </source>
</evidence>
<evidence type="ECO:0000313" key="1">
    <source>
        <dbReference type="EMBL" id="KAF6016824.1"/>
    </source>
</evidence>
<keyword evidence="2" id="KW-1185">Reference proteome</keyword>
<dbReference type="EMBL" id="VXIV02003463">
    <property type="protein sequence ID" value="KAF6016824.1"/>
    <property type="molecule type" value="Genomic_DNA"/>
</dbReference>